<evidence type="ECO:0000313" key="1">
    <source>
        <dbReference type="EMBL" id="OAD54451.1"/>
    </source>
</evidence>
<proteinExistence type="predicted"/>
<dbReference type="AlphaFoldDB" id="A0A310S8C7"/>
<protein>
    <submittedName>
        <fullName evidence="1">Uncharacterized protein</fullName>
    </submittedName>
</protein>
<sequence>MERGMNRFGDDVIRPILKYYTNQIIHLLGGSSLIYGLDKTPRGSEIEDWQAGSRLKIG</sequence>
<keyword evidence="2" id="KW-1185">Reference proteome</keyword>
<organism evidence="1 2">
    <name type="scientific">Eufriesea mexicana</name>
    <dbReference type="NCBI Taxonomy" id="516756"/>
    <lineage>
        <taxon>Eukaryota</taxon>
        <taxon>Metazoa</taxon>
        <taxon>Ecdysozoa</taxon>
        <taxon>Arthropoda</taxon>
        <taxon>Hexapoda</taxon>
        <taxon>Insecta</taxon>
        <taxon>Pterygota</taxon>
        <taxon>Neoptera</taxon>
        <taxon>Endopterygota</taxon>
        <taxon>Hymenoptera</taxon>
        <taxon>Apocrita</taxon>
        <taxon>Aculeata</taxon>
        <taxon>Apoidea</taxon>
        <taxon>Anthophila</taxon>
        <taxon>Apidae</taxon>
        <taxon>Eufriesea</taxon>
    </lineage>
</organism>
<accession>A0A310S8C7</accession>
<evidence type="ECO:0000313" key="2">
    <source>
        <dbReference type="Proteomes" id="UP000250275"/>
    </source>
</evidence>
<dbReference type="Proteomes" id="UP000250275">
    <property type="component" value="Unassembled WGS sequence"/>
</dbReference>
<name>A0A310S8C7_9HYME</name>
<dbReference type="EMBL" id="KQ764687">
    <property type="protein sequence ID" value="OAD54451.1"/>
    <property type="molecule type" value="Genomic_DNA"/>
</dbReference>
<gene>
    <name evidence="1" type="ORF">WN48_07814</name>
</gene>
<reference evidence="1 2" key="1">
    <citation type="submission" date="2015-07" db="EMBL/GenBank/DDBJ databases">
        <title>The genome of Eufriesea mexicana.</title>
        <authorList>
            <person name="Pan H."/>
            <person name="Kapheim K."/>
        </authorList>
    </citation>
    <scope>NUCLEOTIDE SEQUENCE [LARGE SCALE GENOMIC DNA]</scope>
    <source>
        <strain evidence="1">0111107269</strain>
        <tissue evidence="1">Whole body</tissue>
    </source>
</reference>